<dbReference type="InterPro" id="IPR051169">
    <property type="entry name" value="NADH-Q_oxidoreductase"/>
</dbReference>
<dbReference type="Pfam" id="PF07992">
    <property type="entry name" value="Pyr_redox_2"/>
    <property type="match status" value="1"/>
</dbReference>
<dbReference type="InterPro" id="IPR023753">
    <property type="entry name" value="FAD/NAD-binding_dom"/>
</dbReference>
<evidence type="ECO:0000256" key="4">
    <source>
        <dbReference type="ARBA" id="ARBA00022827"/>
    </source>
</evidence>
<dbReference type="RefSeq" id="WP_200311472.1">
    <property type="nucleotide sequence ID" value="NZ_JAENIM010000039.1"/>
</dbReference>
<dbReference type="PRINTS" id="PR00411">
    <property type="entry name" value="PNDRDTASEI"/>
</dbReference>
<comment type="cofactor">
    <cofactor evidence="1">
        <name>FAD</name>
        <dbReference type="ChEBI" id="CHEBI:57692"/>
    </cofactor>
</comment>
<evidence type="ECO:0000313" key="9">
    <source>
        <dbReference type="Proteomes" id="UP000624703"/>
    </source>
</evidence>
<evidence type="ECO:0000256" key="5">
    <source>
        <dbReference type="ARBA" id="ARBA00023002"/>
    </source>
</evidence>
<evidence type="ECO:0000256" key="2">
    <source>
        <dbReference type="ARBA" id="ARBA00005272"/>
    </source>
</evidence>
<comment type="caution">
    <text evidence="8">The sequence shown here is derived from an EMBL/GenBank/DDBJ whole genome shotgun (WGS) entry which is preliminary data.</text>
</comment>
<evidence type="ECO:0000256" key="3">
    <source>
        <dbReference type="ARBA" id="ARBA00022630"/>
    </source>
</evidence>
<evidence type="ECO:0000313" key="8">
    <source>
        <dbReference type="EMBL" id="MBK1791468.1"/>
    </source>
</evidence>
<sequence length="425" mass="46511">MVDKHIIIIGAGFGGMTCAKKLGNKEGVRVTIVDRKNHHLFQPLLYQVATSTLAAPDISRSIRSIFDKYNNIDVVYDHIERVDLAGKVLHASSGLSLSYDYLVVATGVKTSFFGKAEWEKHVYCLKSLDDAFSIREKLLRSLEVADRGTEPQNIAKLSTTVIIGGGPTGVELAGAFSDLVKRTMKRGFKNYDTSQQRIILIEAQDQLLGAFPRDQAEYAVERLEQRGVEVKLNSMVSHIDEGIVELKSGEIIEAGVIIWGAGVEATPITKTLGVSLNRAGLVEVEKDLSIPGNPEAFVIGDAAAVKQANGKLVPGQAPAAMQEGGFVATIIKNELVSGIGKRPDFDYFDKGFMAIVGKNSAVVNFRDVLKVKGFLAWMMWLFIHIMFLTNFRSRIGVLISWCFSYLADKPGARVVTAASDDEWKA</sequence>
<dbReference type="InterPro" id="IPR036188">
    <property type="entry name" value="FAD/NAD-bd_sf"/>
</dbReference>
<name>A0A8J7MF04_9BACT</name>
<reference evidence="8" key="1">
    <citation type="submission" date="2021-01" db="EMBL/GenBank/DDBJ databases">
        <title>Modified the classification status of verrucomicrobia.</title>
        <authorList>
            <person name="Feng X."/>
        </authorList>
    </citation>
    <scope>NUCLEOTIDE SEQUENCE</scope>
    <source>
        <strain evidence="8">_KCTC 22039</strain>
    </source>
</reference>
<dbReference type="PANTHER" id="PTHR42913">
    <property type="entry name" value="APOPTOSIS-INDUCING FACTOR 1"/>
    <property type="match status" value="1"/>
</dbReference>
<keyword evidence="3" id="KW-0285">Flavoprotein</keyword>
<accession>A0A8J7MF04</accession>
<dbReference type="PANTHER" id="PTHR42913:SF3">
    <property type="entry name" value="64 KDA MITOCHONDRIAL NADH DEHYDROGENASE (EUROFUNG)"/>
    <property type="match status" value="1"/>
</dbReference>
<evidence type="ECO:0000256" key="6">
    <source>
        <dbReference type="SAM" id="Phobius"/>
    </source>
</evidence>
<keyword evidence="5" id="KW-0560">Oxidoreductase</keyword>
<keyword evidence="6" id="KW-0812">Transmembrane</keyword>
<keyword evidence="9" id="KW-1185">Reference proteome</keyword>
<comment type="similarity">
    <text evidence="2">Belongs to the NADH dehydrogenase family.</text>
</comment>
<dbReference type="Gene3D" id="3.50.50.100">
    <property type="match status" value="1"/>
</dbReference>
<dbReference type="EMBL" id="JAENIM010000039">
    <property type="protein sequence ID" value="MBK1791468.1"/>
    <property type="molecule type" value="Genomic_DNA"/>
</dbReference>
<keyword evidence="6" id="KW-1133">Transmembrane helix</keyword>
<protein>
    <submittedName>
        <fullName evidence="8">NAD(P)/FAD-dependent oxidoreductase</fullName>
    </submittedName>
</protein>
<keyword evidence="6" id="KW-0472">Membrane</keyword>
<feature type="domain" description="FAD/NAD(P)-binding" evidence="7">
    <location>
        <begin position="5"/>
        <end position="324"/>
    </location>
</feature>
<organism evidence="8 9">
    <name type="scientific">Persicirhabdus sediminis</name>
    <dbReference type="NCBI Taxonomy" id="454144"/>
    <lineage>
        <taxon>Bacteria</taxon>
        <taxon>Pseudomonadati</taxon>
        <taxon>Verrucomicrobiota</taxon>
        <taxon>Verrucomicrobiia</taxon>
        <taxon>Verrucomicrobiales</taxon>
        <taxon>Verrucomicrobiaceae</taxon>
        <taxon>Persicirhabdus</taxon>
    </lineage>
</organism>
<dbReference type="AlphaFoldDB" id="A0A8J7MF04"/>
<dbReference type="GO" id="GO:0019646">
    <property type="term" value="P:aerobic electron transport chain"/>
    <property type="evidence" value="ECO:0007669"/>
    <property type="project" value="TreeGrafter"/>
</dbReference>
<evidence type="ECO:0000259" key="7">
    <source>
        <dbReference type="Pfam" id="PF07992"/>
    </source>
</evidence>
<feature type="transmembrane region" description="Helical" evidence="6">
    <location>
        <begin position="374"/>
        <end position="391"/>
    </location>
</feature>
<dbReference type="SUPFAM" id="SSF51905">
    <property type="entry name" value="FAD/NAD(P)-binding domain"/>
    <property type="match status" value="2"/>
</dbReference>
<dbReference type="GO" id="GO:0003955">
    <property type="term" value="F:NAD(P)H dehydrogenase (quinone) activity"/>
    <property type="evidence" value="ECO:0007669"/>
    <property type="project" value="TreeGrafter"/>
</dbReference>
<gene>
    <name evidence="8" type="ORF">JIN82_09920</name>
</gene>
<dbReference type="PRINTS" id="PR00368">
    <property type="entry name" value="FADPNR"/>
</dbReference>
<keyword evidence="4" id="KW-0274">FAD</keyword>
<dbReference type="Proteomes" id="UP000624703">
    <property type="component" value="Unassembled WGS sequence"/>
</dbReference>
<evidence type="ECO:0000256" key="1">
    <source>
        <dbReference type="ARBA" id="ARBA00001974"/>
    </source>
</evidence>
<proteinExistence type="inferred from homology"/>